<gene>
    <name evidence="2" type="ORF">ACFQ5X_16640</name>
</gene>
<dbReference type="InterPro" id="IPR036388">
    <property type="entry name" value="WH-like_DNA-bd_sf"/>
</dbReference>
<evidence type="ECO:0000313" key="2">
    <source>
        <dbReference type="EMBL" id="MFD1307471.1"/>
    </source>
</evidence>
<dbReference type="InterPro" id="IPR039422">
    <property type="entry name" value="MarR/SlyA-like"/>
</dbReference>
<comment type="caution">
    <text evidence="2">The sequence shown here is derived from an EMBL/GenBank/DDBJ whole genome shotgun (WGS) entry which is preliminary data.</text>
</comment>
<dbReference type="Pfam" id="PF12802">
    <property type="entry name" value="MarR_2"/>
    <property type="match status" value="1"/>
</dbReference>
<dbReference type="InterPro" id="IPR000835">
    <property type="entry name" value="HTH_MarR-typ"/>
</dbReference>
<name>A0ABW3XEF8_9ACTN</name>
<dbReference type="RefSeq" id="WP_168530848.1">
    <property type="nucleotide sequence ID" value="NZ_JBHSKH010000023.1"/>
</dbReference>
<keyword evidence="3" id="KW-1185">Reference proteome</keyword>
<proteinExistence type="predicted"/>
<dbReference type="Gene3D" id="1.10.10.10">
    <property type="entry name" value="Winged helix-like DNA-binding domain superfamily/Winged helix DNA-binding domain"/>
    <property type="match status" value="1"/>
</dbReference>
<accession>A0ABW3XEF8</accession>
<dbReference type="Proteomes" id="UP001597058">
    <property type="component" value="Unassembled WGS sequence"/>
</dbReference>
<dbReference type="PROSITE" id="PS50995">
    <property type="entry name" value="HTH_MARR_2"/>
    <property type="match status" value="1"/>
</dbReference>
<dbReference type="SUPFAM" id="SSF46785">
    <property type="entry name" value="Winged helix' DNA-binding domain"/>
    <property type="match status" value="1"/>
</dbReference>
<dbReference type="PANTHER" id="PTHR33164">
    <property type="entry name" value="TRANSCRIPTIONAL REGULATOR, MARR FAMILY"/>
    <property type="match status" value="1"/>
</dbReference>
<dbReference type="EMBL" id="JBHTMM010000018">
    <property type="protein sequence ID" value="MFD1307471.1"/>
    <property type="molecule type" value="Genomic_DNA"/>
</dbReference>
<dbReference type="InterPro" id="IPR036390">
    <property type="entry name" value="WH_DNA-bd_sf"/>
</dbReference>
<reference evidence="3" key="1">
    <citation type="journal article" date="2019" name="Int. J. Syst. Evol. Microbiol.">
        <title>The Global Catalogue of Microorganisms (GCM) 10K type strain sequencing project: providing services to taxonomists for standard genome sequencing and annotation.</title>
        <authorList>
            <consortium name="The Broad Institute Genomics Platform"/>
            <consortium name="The Broad Institute Genome Sequencing Center for Infectious Disease"/>
            <person name="Wu L."/>
            <person name="Ma J."/>
        </authorList>
    </citation>
    <scope>NUCLEOTIDE SEQUENCE [LARGE SCALE GENOMIC DNA]</scope>
    <source>
        <strain evidence="3">CGMCC 4.7020</strain>
    </source>
</reference>
<evidence type="ECO:0000313" key="3">
    <source>
        <dbReference type="Proteomes" id="UP001597058"/>
    </source>
</evidence>
<feature type="domain" description="HTH marR-type" evidence="1">
    <location>
        <begin position="23"/>
        <end position="155"/>
    </location>
</feature>
<organism evidence="2 3">
    <name type="scientific">Streptomyces kaempferi</name>
    <dbReference type="NCBI Taxonomy" id="333725"/>
    <lineage>
        <taxon>Bacteria</taxon>
        <taxon>Bacillati</taxon>
        <taxon>Actinomycetota</taxon>
        <taxon>Actinomycetes</taxon>
        <taxon>Kitasatosporales</taxon>
        <taxon>Streptomycetaceae</taxon>
        <taxon>Streptomyces</taxon>
    </lineage>
</organism>
<dbReference type="PANTHER" id="PTHR33164:SF99">
    <property type="entry name" value="MARR FAMILY REGULATORY PROTEIN"/>
    <property type="match status" value="1"/>
</dbReference>
<sequence>MPEEPPHPTDQRRWLTPAELETWQRFGLMLHRLTAALETQLQQDAGLRYVEYYVLAGLSDQPGHRMRMSDLAVLANSELSRLSHLISRLERRGFVRREPDPTNGRYTHAILTDAGHAHLAEAAPGHVARVLDLIFDGLVPAELDSLRTVAAKISERIDRQEQRSCPGKDTA</sequence>
<evidence type="ECO:0000259" key="1">
    <source>
        <dbReference type="PROSITE" id="PS50995"/>
    </source>
</evidence>
<protein>
    <submittedName>
        <fullName evidence="2">MarR family winged helix-turn-helix transcriptional regulator</fullName>
    </submittedName>
</protein>
<dbReference type="SMART" id="SM00347">
    <property type="entry name" value="HTH_MARR"/>
    <property type="match status" value="1"/>
</dbReference>